<feature type="coiled-coil region" evidence="1">
    <location>
        <begin position="421"/>
        <end position="448"/>
    </location>
</feature>
<feature type="compositionally biased region" description="Basic and acidic residues" evidence="2">
    <location>
        <begin position="545"/>
        <end position="569"/>
    </location>
</feature>
<dbReference type="AlphaFoldDB" id="A0AAV2ZES9"/>
<protein>
    <recommendedName>
        <fullName evidence="6">Transmembrane protein</fullName>
    </recommendedName>
</protein>
<keyword evidence="3" id="KW-0472">Membrane</keyword>
<feature type="compositionally biased region" description="Low complexity" evidence="2">
    <location>
        <begin position="274"/>
        <end position="298"/>
    </location>
</feature>
<name>A0AAV2ZES9_9STRA</name>
<keyword evidence="3" id="KW-0812">Transmembrane</keyword>
<feature type="compositionally biased region" description="Basic and acidic residues" evidence="2">
    <location>
        <begin position="187"/>
        <end position="196"/>
    </location>
</feature>
<feature type="region of interest" description="Disordered" evidence="2">
    <location>
        <begin position="26"/>
        <end position="370"/>
    </location>
</feature>
<feature type="compositionally biased region" description="Basic and acidic residues" evidence="2">
    <location>
        <begin position="111"/>
        <end position="121"/>
    </location>
</feature>
<evidence type="ECO:0000256" key="3">
    <source>
        <dbReference type="SAM" id="Phobius"/>
    </source>
</evidence>
<accession>A0AAV2ZES9</accession>
<feature type="region of interest" description="Disordered" evidence="2">
    <location>
        <begin position="719"/>
        <end position="756"/>
    </location>
</feature>
<organism evidence="4 5">
    <name type="scientific">Lagenidium giganteum</name>
    <dbReference type="NCBI Taxonomy" id="4803"/>
    <lineage>
        <taxon>Eukaryota</taxon>
        <taxon>Sar</taxon>
        <taxon>Stramenopiles</taxon>
        <taxon>Oomycota</taxon>
        <taxon>Peronosporomycetes</taxon>
        <taxon>Pythiales</taxon>
        <taxon>Pythiaceae</taxon>
    </lineage>
</organism>
<feature type="transmembrane region" description="Helical" evidence="3">
    <location>
        <begin position="607"/>
        <end position="627"/>
    </location>
</feature>
<dbReference type="EMBL" id="DAKRPA010000017">
    <property type="protein sequence ID" value="DBA03633.1"/>
    <property type="molecule type" value="Genomic_DNA"/>
</dbReference>
<evidence type="ECO:0000313" key="4">
    <source>
        <dbReference type="EMBL" id="DBA03633.1"/>
    </source>
</evidence>
<sequence length="756" mass="84648">MVKATDVRKDSFLRWKAEKDLERLRQAQQRLHAKQTRQAAAARGGREGADHREHERRALELRHLDMRSAMVKQSKAAGSTTPSTPAQHSDDSDLFSPMHRPQRDFQQQTSRHLDADRRWQDEQDGQDDDGDRASDSQNDEYTDREYTDDGTQADGELTPRYRYDASGNQAEDQAALRRWQVPPLDDVPTRSRDDQGNARTTKSKSAWNNYSFTNDHPSFFSSIKAGSSGFRDQISRSRSNSSVHSMQDDEDDVEADVEDPVEMREEELEIPDVSMSPPSTPMTRSHSSFQGFSQQFSSAHTSGGANGPTRFGSGAVDDISSAMKGAAQSSQQRDINRRSHNANQDDQDNEHPGKQPSRASASRGGRRNRTAPLRVTGVSFPLWSIVFLASCIVVGLSGFLAEEVMSLLGIWTPSVPSKIDRVRMQSRLENLQDELRSFQHAAAEIEANSRQVFEEVKAHLAKMKTERQLHQQTITNDMNELREQVLQMTSQMVEQEKREIQRHVAAAMQAAQEEAARLAQAEEARQAELEIARLRLAAAVAAKEEQSAKQRSDAEQHSRREAPRSDPKILRQSVIAPEATKDDVVYVDARTASRVNAAIEGASESSVAWPLLALIVLISVIGGLVGLRVHNINRRKRWFAERRRRMARLRHARLHAKHTADIEQDDEEIETVSLIVDSPPEKEAVHANLSVDTDIKTAYAASASTTNLYDDDEDEDALMAASYSRPLLSPEPQPKRAPRRAAPASTTTAATTRRKH</sequence>
<gene>
    <name evidence="4" type="ORF">N0F65_006812</name>
</gene>
<feature type="transmembrane region" description="Helical" evidence="3">
    <location>
        <begin position="375"/>
        <end position="400"/>
    </location>
</feature>
<keyword evidence="1" id="KW-0175">Coiled coil</keyword>
<feature type="region of interest" description="Disordered" evidence="2">
    <location>
        <begin position="545"/>
        <end position="573"/>
    </location>
</feature>
<keyword evidence="5" id="KW-1185">Reference proteome</keyword>
<reference evidence="4" key="2">
    <citation type="journal article" date="2023" name="Microbiol Resour">
        <title>Decontamination and Annotation of the Draft Genome Sequence of the Oomycete Lagenidium giganteum ARSEF 373.</title>
        <authorList>
            <person name="Morgan W.R."/>
            <person name="Tartar A."/>
        </authorList>
    </citation>
    <scope>NUCLEOTIDE SEQUENCE</scope>
    <source>
        <strain evidence="4">ARSEF 373</strain>
    </source>
</reference>
<evidence type="ECO:0000313" key="5">
    <source>
        <dbReference type="Proteomes" id="UP001146120"/>
    </source>
</evidence>
<reference evidence="4" key="1">
    <citation type="submission" date="2022-11" db="EMBL/GenBank/DDBJ databases">
        <authorList>
            <person name="Morgan W.R."/>
            <person name="Tartar A."/>
        </authorList>
    </citation>
    <scope>NUCLEOTIDE SEQUENCE</scope>
    <source>
        <strain evidence="4">ARSEF 373</strain>
    </source>
</reference>
<comment type="caution">
    <text evidence="4">The sequence shown here is derived from an EMBL/GenBank/DDBJ whole genome shotgun (WGS) entry which is preliminary data.</text>
</comment>
<proteinExistence type="predicted"/>
<keyword evidence="3" id="KW-1133">Transmembrane helix</keyword>
<feature type="compositionally biased region" description="Basic and acidic residues" evidence="2">
    <location>
        <begin position="44"/>
        <end position="66"/>
    </location>
</feature>
<evidence type="ECO:0000256" key="1">
    <source>
        <dbReference type="SAM" id="Coils"/>
    </source>
</evidence>
<feature type="compositionally biased region" description="Polar residues" evidence="2">
    <location>
        <begin position="76"/>
        <end position="87"/>
    </location>
</feature>
<feature type="compositionally biased region" description="Low complexity" evidence="2">
    <location>
        <begin position="740"/>
        <end position="756"/>
    </location>
</feature>
<feature type="compositionally biased region" description="Polar residues" evidence="2">
    <location>
        <begin position="197"/>
        <end position="225"/>
    </location>
</feature>
<dbReference type="Proteomes" id="UP001146120">
    <property type="component" value="Unassembled WGS sequence"/>
</dbReference>
<feature type="coiled-coil region" evidence="1">
    <location>
        <begin position="478"/>
        <end position="544"/>
    </location>
</feature>
<feature type="compositionally biased region" description="Low complexity" evidence="2">
    <location>
        <begin position="236"/>
        <end position="245"/>
    </location>
</feature>
<feature type="compositionally biased region" description="Acidic residues" evidence="2">
    <location>
        <begin position="248"/>
        <end position="270"/>
    </location>
</feature>
<evidence type="ECO:0000256" key="2">
    <source>
        <dbReference type="SAM" id="MobiDB-lite"/>
    </source>
</evidence>
<evidence type="ECO:0008006" key="6">
    <source>
        <dbReference type="Google" id="ProtNLM"/>
    </source>
</evidence>